<dbReference type="EMBL" id="JAOSHN010000001">
    <property type="protein sequence ID" value="MCU7377268.1"/>
    <property type="molecule type" value="Genomic_DNA"/>
</dbReference>
<dbReference type="EC" id="1.1.1.6" evidence="6"/>
<feature type="binding site" evidence="9">
    <location>
        <position position="254"/>
    </location>
    <ligand>
        <name>glycerol</name>
        <dbReference type="ChEBI" id="CHEBI:17754"/>
    </ligand>
</feature>
<evidence type="ECO:0000256" key="5">
    <source>
        <dbReference type="ARBA" id="ARBA00037918"/>
    </source>
</evidence>
<feature type="binding site" evidence="10">
    <location>
        <position position="121"/>
    </location>
    <ligand>
        <name>glycerol</name>
        <dbReference type="ChEBI" id="CHEBI:17754"/>
    </ligand>
</feature>
<dbReference type="PANTHER" id="PTHR43616:SF5">
    <property type="entry name" value="GLYCEROL DEHYDROGENASE 1"/>
    <property type="match status" value="1"/>
</dbReference>
<evidence type="ECO:0000256" key="6">
    <source>
        <dbReference type="ARBA" id="ARBA00039147"/>
    </source>
</evidence>
<evidence type="ECO:0000256" key="1">
    <source>
        <dbReference type="ARBA" id="ARBA00007358"/>
    </source>
</evidence>
<dbReference type="PANTHER" id="PTHR43616">
    <property type="entry name" value="GLYCEROL DEHYDROGENASE"/>
    <property type="match status" value="1"/>
</dbReference>
<gene>
    <name evidence="13" type="ORF">OBO34_02745</name>
</gene>
<comment type="pathway">
    <text evidence="5">Polyol metabolism; glycerol fermentation; glycerone phosphate from glycerol (oxidative route): step 1/2.</text>
</comment>
<dbReference type="GO" id="GO:0046872">
    <property type="term" value="F:metal ion binding"/>
    <property type="evidence" value="ECO:0007669"/>
    <property type="project" value="UniProtKB-KW"/>
</dbReference>
<evidence type="ECO:0000256" key="8">
    <source>
        <dbReference type="ARBA" id="ARBA00049006"/>
    </source>
</evidence>
<dbReference type="Gene3D" id="1.20.1090.10">
    <property type="entry name" value="Dehydroquinate synthase-like - alpha domain"/>
    <property type="match status" value="1"/>
</dbReference>
<dbReference type="RefSeq" id="WP_269478362.1">
    <property type="nucleotide sequence ID" value="NZ_JAOSHN010000001.1"/>
</dbReference>
<dbReference type="Pfam" id="PF00465">
    <property type="entry name" value="Fe-ADH"/>
    <property type="match status" value="1"/>
</dbReference>
<sequence length="365" mass="39441">MAKSLTAPARYYQGSALLSQSYRYVSHLGRRFAIIADHLVKDLVEERIEEGFRDAGNACVFLHFNGETTLGEVARLTALICEENCSGIIGVGGGKAIDAAKLVGDTCGLPVVIAPTSAATDAPCSSMAVLYSEEGAFHKVQKLKSGPQVVLVDTEIISKAPVRLLISGMGDAFATYYEARACERAGVQNYTGGVRMHTSLTLAELCRDLLLKYGYQAKRDVEAKRDTQAVENVVEANIYLSGIGFENNGCAAAHAIQNGMTAAIKPFAALHGEGVALGTLVQLIMEYNECGRWNQSEWNQAVTFYRKVGLPLSFGHIGITDADDLLLDKIAKASVTPDSKAHNMPFEITQEKIFTALRQLRDMGL</sequence>
<comment type="similarity">
    <text evidence="1">Belongs to the iron-containing alcohol dehydrogenase family.</text>
</comment>
<name>A0A9J6QPA9_9FIRM</name>
<dbReference type="Proteomes" id="UP001065549">
    <property type="component" value="Unassembled WGS sequence"/>
</dbReference>
<keyword evidence="3" id="KW-0560">Oxidoreductase</keyword>
<dbReference type="InterPro" id="IPR018211">
    <property type="entry name" value="ADH_Fe_CS"/>
</dbReference>
<keyword evidence="14" id="KW-1185">Reference proteome</keyword>
<dbReference type="NCBIfam" id="NF006941">
    <property type="entry name" value="PRK09423.1"/>
    <property type="match status" value="1"/>
</dbReference>
<evidence type="ECO:0000256" key="2">
    <source>
        <dbReference type="ARBA" id="ARBA00022723"/>
    </source>
</evidence>
<evidence type="ECO:0000256" key="3">
    <source>
        <dbReference type="ARBA" id="ARBA00023002"/>
    </source>
</evidence>
<protein>
    <recommendedName>
        <fullName evidence="7">Glycerol dehydrogenase</fullName>
        <ecNumber evidence="6">1.1.1.6</ecNumber>
    </recommendedName>
</protein>
<comment type="catalytic activity">
    <reaction evidence="8">
        <text>glycerol + NAD(+) = dihydroxyacetone + NADH + H(+)</text>
        <dbReference type="Rhea" id="RHEA:13769"/>
        <dbReference type="ChEBI" id="CHEBI:15378"/>
        <dbReference type="ChEBI" id="CHEBI:16016"/>
        <dbReference type="ChEBI" id="CHEBI:17754"/>
        <dbReference type="ChEBI" id="CHEBI:57540"/>
        <dbReference type="ChEBI" id="CHEBI:57945"/>
        <dbReference type="EC" id="1.1.1.6"/>
    </reaction>
</comment>
<dbReference type="InterPro" id="IPR016205">
    <property type="entry name" value="Glycerol_DH"/>
</dbReference>
<evidence type="ECO:0000313" key="13">
    <source>
        <dbReference type="EMBL" id="MCU7377268.1"/>
    </source>
</evidence>
<dbReference type="InterPro" id="IPR001670">
    <property type="entry name" value="ADH_Fe/GldA"/>
</dbReference>
<evidence type="ECO:0000256" key="7">
    <source>
        <dbReference type="ARBA" id="ARBA00040132"/>
    </source>
</evidence>
<dbReference type="Gene3D" id="3.40.50.1970">
    <property type="match status" value="1"/>
</dbReference>
<evidence type="ECO:0000259" key="12">
    <source>
        <dbReference type="Pfam" id="PF00465"/>
    </source>
</evidence>
<dbReference type="AlphaFoldDB" id="A0A9J6QPA9"/>
<dbReference type="SUPFAM" id="SSF56796">
    <property type="entry name" value="Dehydroquinate synthase-like"/>
    <property type="match status" value="1"/>
</dbReference>
<feature type="binding site" evidence="11">
    <location>
        <position position="125"/>
    </location>
    <ligand>
        <name>NAD(+)</name>
        <dbReference type="ChEBI" id="CHEBI:57540"/>
    </ligand>
</feature>
<evidence type="ECO:0000313" key="14">
    <source>
        <dbReference type="Proteomes" id="UP001065549"/>
    </source>
</evidence>
<evidence type="ECO:0000256" key="10">
    <source>
        <dbReference type="PIRSR" id="PIRSR000112-2"/>
    </source>
</evidence>
<evidence type="ECO:0000256" key="11">
    <source>
        <dbReference type="PIRSR" id="PIRSR000112-3"/>
    </source>
</evidence>
<comment type="caution">
    <text evidence="13">The sequence shown here is derived from an EMBL/GenBank/DDBJ whole genome shotgun (WGS) entry which is preliminary data.</text>
</comment>
<dbReference type="CDD" id="cd08170">
    <property type="entry name" value="GlyDH"/>
    <property type="match status" value="1"/>
</dbReference>
<feature type="domain" description="Alcohol dehydrogenase iron-type/glycerol dehydrogenase GldA" evidence="12">
    <location>
        <begin position="8"/>
        <end position="154"/>
    </location>
</feature>
<feature type="binding site" evidence="9">
    <location>
        <position position="171"/>
    </location>
    <ligand>
        <name>glycerol</name>
        <dbReference type="ChEBI" id="CHEBI:17754"/>
    </ligand>
</feature>
<feature type="binding site" evidence="9">
    <location>
        <position position="271"/>
    </location>
    <ligand>
        <name>glycerol</name>
        <dbReference type="ChEBI" id="CHEBI:17754"/>
    </ligand>
</feature>
<feature type="binding site" evidence="11">
    <location>
        <position position="131"/>
    </location>
    <ligand>
        <name>NAD(+)</name>
        <dbReference type="ChEBI" id="CHEBI:57540"/>
    </ligand>
</feature>
<reference evidence="13" key="1">
    <citation type="submission" date="2022-09" db="EMBL/GenBank/DDBJ databases">
        <title>Culturomic study of gut microbiota in children with autism spectrum disorder.</title>
        <authorList>
            <person name="Efimov B.A."/>
            <person name="Chaplin A.V."/>
            <person name="Sokolova S.R."/>
            <person name="Pikina A.P."/>
            <person name="Korzhanova M."/>
            <person name="Belova V."/>
            <person name="Korostin D."/>
        </authorList>
    </citation>
    <scope>NUCLEOTIDE SEQUENCE</scope>
    <source>
        <strain evidence="13">ASD5510</strain>
    </source>
</reference>
<dbReference type="PROSITE" id="PS00913">
    <property type="entry name" value="ADH_IRON_1"/>
    <property type="match status" value="1"/>
</dbReference>
<feature type="binding site" evidence="11">
    <location>
        <begin position="94"/>
        <end position="98"/>
    </location>
    <ligand>
        <name>NAD(+)</name>
        <dbReference type="ChEBI" id="CHEBI:57540"/>
    </ligand>
</feature>
<keyword evidence="4 11" id="KW-0520">NAD</keyword>
<dbReference type="PIRSF" id="PIRSF000112">
    <property type="entry name" value="Glycerol_dehydrogenase"/>
    <property type="match status" value="1"/>
</dbReference>
<comment type="cofactor">
    <cofactor evidence="9">
        <name>Zn(2+)</name>
        <dbReference type="ChEBI" id="CHEBI:29105"/>
    </cofactor>
    <text evidence="9">Binds 1 zinc ion per subunit.</text>
</comment>
<proteinExistence type="inferred from homology"/>
<dbReference type="GO" id="GO:0008888">
    <property type="term" value="F:glycerol dehydrogenase (NAD+) activity"/>
    <property type="evidence" value="ECO:0007669"/>
    <property type="project" value="UniProtKB-EC"/>
</dbReference>
<keyword evidence="9" id="KW-0862">Zinc</keyword>
<evidence type="ECO:0000256" key="9">
    <source>
        <dbReference type="PIRSR" id="PIRSR000112-1"/>
    </source>
</evidence>
<keyword evidence="2 9" id="KW-0479">Metal-binding</keyword>
<accession>A0A9J6QPA9</accession>
<evidence type="ECO:0000256" key="4">
    <source>
        <dbReference type="ARBA" id="ARBA00023027"/>
    </source>
</evidence>
<organism evidence="13 14">
    <name type="scientific">Hominibacterium faecale</name>
    <dbReference type="NCBI Taxonomy" id="2839743"/>
    <lineage>
        <taxon>Bacteria</taxon>
        <taxon>Bacillati</taxon>
        <taxon>Bacillota</taxon>
        <taxon>Clostridia</taxon>
        <taxon>Peptostreptococcales</taxon>
        <taxon>Anaerovoracaceae</taxon>
        <taxon>Hominibacterium</taxon>
    </lineage>
</organism>